<evidence type="ECO:0000313" key="1">
    <source>
        <dbReference type="EMBL" id="CAG8516917.1"/>
    </source>
</evidence>
<comment type="caution">
    <text evidence="1">The sequence shown here is derived from an EMBL/GenBank/DDBJ whole genome shotgun (WGS) entry which is preliminary data.</text>
</comment>
<reference evidence="1" key="1">
    <citation type="submission" date="2021-06" db="EMBL/GenBank/DDBJ databases">
        <authorList>
            <person name="Kallberg Y."/>
            <person name="Tangrot J."/>
            <person name="Rosling A."/>
        </authorList>
    </citation>
    <scope>NUCLEOTIDE SEQUENCE</scope>
    <source>
        <strain evidence="1">28 12/20/2015</strain>
    </source>
</reference>
<keyword evidence="2" id="KW-1185">Reference proteome</keyword>
<feature type="non-terminal residue" evidence="1">
    <location>
        <position position="53"/>
    </location>
</feature>
<dbReference type="EMBL" id="CAJVPW010003018">
    <property type="protein sequence ID" value="CAG8516917.1"/>
    <property type="molecule type" value="Genomic_DNA"/>
</dbReference>
<name>A0ACA9L8J7_9GLOM</name>
<proteinExistence type="predicted"/>
<evidence type="ECO:0000313" key="2">
    <source>
        <dbReference type="Proteomes" id="UP000789366"/>
    </source>
</evidence>
<organism evidence="1 2">
    <name type="scientific">Cetraspora pellucida</name>
    <dbReference type="NCBI Taxonomy" id="1433469"/>
    <lineage>
        <taxon>Eukaryota</taxon>
        <taxon>Fungi</taxon>
        <taxon>Fungi incertae sedis</taxon>
        <taxon>Mucoromycota</taxon>
        <taxon>Glomeromycotina</taxon>
        <taxon>Glomeromycetes</taxon>
        <taxon>Diversisporales</taxon>
        <taxon>Gigasporaceae</taxon>
        <taxon>Cetraspora</taxon>
    </lineage>
</organism>
<accession>A0ACA9L8J7</accession>
<gene>
    <name evidence="1" type="ORF">SPELUC_LOCUS3742</name>
</gene>
<dbReference type="Proteomes" id="UP000789366">
    <property type="component" value="Unassembled WGS sequence"/>
</dbReference>
<protein>
    <submittedName>
        <fullName evidence="1">8762_t:CDS:1</fullName>
    </submittedName>
</protein>
<sequence length="53" mass="6194">MEIQIRIDVWKSSPQVYYKCEFHSTFQSHLPMILTKLHSQNTYGQFRGGACMG</sequence>